<evidence type="ECO:0000313" key="4">
    <source>
        <dbReference type="Proteomes" id="UP000281553"/>
    </source>
</evidence>
<evidence type="ECO:0000256" key="1">
    <source>
        <dbReference type="SAM" id="MobiDB-lite"/>
    </source>
</evidence>
<evidence type="ECO:0000313" key="3">
    <source>
        <dbReference type="EMBL" id="VDN45079.1"/>
    </source>
</evidence>
<evidence type="ECO:0000256" key="2">
    <source>
        <dbReference type="SAM" id="Phobius"/>
    </source>
</evidence>
<protein>
    <submittedName>
        <fullName evidence="3">Uncharacterized protein</fullName>
    </submittedName>
</protein>
<feature type="transmembrane region" description="Helical" evidence="2">
    <location>
        <begin position="82"/>
        <end position="100"/>
    </location>
</feature>
<reference evidence="3 4" key="1">
    <citation type="submission" date="2018-11" db="EMBL/GenBank/DDBJ databases">
        <authorList>
            <consortium name="Pathogen Informatics"/>
        </authorList>
    </citation>
    <scope>NUCLEOTIDE SEQUENCE [LARGE SCALE GENOMIC DNA]</scope>
</reference>
<keyword evidence="2" id="KW-0472">Membrane</keyword>
<organism evidence="3 4">
    <name type="scientific">Dibothriocephalus latus</name>
    <name type="common">Fish tapeworm</name>
    <name type="synonym">Diphyllobothrium latum</name>
    <dbReference type="NCBI Taxonomy" id="60516"/>
    <lineage>
        <taxon>Eukaryota</taxon>
        <taxon>Metazoa</taxon>
        <taxon>Spiralia</taxon>
        <taxon>Lophotrochozoa</taxon>
        <taxon>Platyhelminthes</taxon>
        <taxon>Cestoda</taxon>
        <taxon>Eucestoda</taxon>
        <taxon>Diphyllobothriidea</taxon>
        <taxon>Diphyllobothriidae</taxon>
        <taxon>Dibothriocephalus</taxon>
    </lineage>
</organism>
<keyword evidence="4" id="KW-1185">Reference proteome</keyword>
<accession>A0A3P7RWC4</accession>
<dbReference type="EMBL" id="UYRU01114514">
    <property type="protein sequence ID" value="VDN45079.1"/>
    <property type="molecule type" value="Genomic_DNA"/>
</dbReference>
<sequence length="113" mass="12070">MGGGGGPPLQQLASVGGGGVQSRQMYGQLRPSGQPPPPPSAEGRVRIPPLHVPVGRSRLQCEMTLSQFPVHKNTDVIARPHFLGRALLTGYVLGLVSLALRTVDRKLMRGAEW</sequence>
<name>A0A3P7RWC4_DIBLA</name>
<feature type="region of interest" description="Disordered" evidence="1">
    <location>
        <begin position="1"/>
        <end position="47"/>
    </location>
</feature>
<keyword evidence="2" id="KW-1133">Transmembrane helix</keyword>
<gene>
    <name evidence="3" type="ORF">DILT_LOCUS19515</name>
</gene>
<dbReference type="Proteomes" id="UP000281553">
    <property type="component" value="Unassembled WGS sequence"/>
</dbReference>
<dbReference type="AlphaFoldDB" id="A0A3P7RWC4"/>
<proteinExistence type="predicted"/>
<keyword evidence="2" id="KW-0812">Transmembrane</keyword>